<gene>
    <name evidence="9" type="ORF">ENS15_06355</name>
</gene>
<comment type="cofactor">
    <cofactor evidence="8">
        <name>a divalent metal cation</name>
        <dbReference type="ChEBI" id="CHEBI:60240"/>
    </cofactor>
    <text evidence="8">Binds 2 divalent metal cations per subunit.</text>
</comment>
<keyword evidence="5" id="KW-0378">Hydrolase</keyword>
<sequence length="333" mass="37064">MEKYIEELVKIDSPSGFTKEVINYIEGEVSKAGYKTLKTNKGSLKVYTGESPIYALTAHVDTLGGMVKEINSDGTLKITQIGGFPNNSFEGSYCKIRNFEGEIFTGTYLIKNPSTHVNRDVSKSERTTDNMIIRLDEEVKSRDDVLKLKINVGDYVFFDPKFELTKSGFVKTRFLDDKACSAILLDILLNEKDKLKNKPFLFYFSTYEEVGHGGASGFDETVKELIVADMGVVGDGVEGDEFSVSICAKDSTGPYDFDIRNELVSICKSFKIPYKIDIFPFYGSDGSEALRAGYDMKVGLIGPGVSASHGVERTHIKALKATKDLLLKYIERR</sequence>
<dbReference type="Pfam" id="PF05343">
    <property type="entry name" value="Peptidase_M42"/>
    <property type="match status" value="1"/>
</dbReference>
<proteinExistence type="inferred from homology"/>
<dbReference type="AlphaFoldDB" id="A0A7C3J6V0"/>
<dbReference type="PIRSF" id="PIRSF001123">
    <property type="entry name" value="PepA_GA"/>
    <property type="match status" value="1"/>
</dbReference>
<dbReference type="Gene3D" id="3.40.630.10">
    <property type="entry name" value="Zn peptidases"/>
    <property type="match status" value="1"/>
</dbReference>
<feature type="binding site" evidence="8">
    <location>
        <position position="176"/>
    </location>
    <ligand>
        <name>Zn(2+)</name>
        <dbReference type="ChEBI" id="CHEBI:29105"/>
        <label>1</label>
    </ligand>
</feature>
<evidence type="ECO:0000256" key="2">
    <source>
        <dbReference type="ARBA" id="ARBA00022438"/>
    </source>
</evidence>
<organism evidence="9">
    <name type="scientific">candidate division WOR-3 bacterium</name>
    <dbReference type="NCBI Taxonomy" id="2052148"/>
    <lineage>
        <taxon>Bacteria</taxon>
        <taxon>Bacteria division WOR-3</taxon>
    </lineage>
</organism>
<feature type="binding site" evidence="8">
    <location>
        <position position="59"/>
    </location>
    <ligand>
        <name>Zn(2+)</name>
        <dbReference type="ChEBI" id="CHEBI:29105"/>
        <label>1</label>
    </ligand>
</feature>
<feature type="active site" description="Proton acceptor" evidence="7">
    <location>
        <position position="208"/>
    </location>
</feature>
<keyword evidence="4 8" id="KW-0479">Metal-binding</keyword>
<feature type="binding site" evidence="8">
    <location>
        <position position="176"/>
    </location>
    <ligand>
        <name>Zn(2+)</name>
        <dbReference type="ChEBI" id="CHEBI:29105"/>
        <label>2</label>
    </ligand>
</feature>
<evidence type="ECO:0000256" key="3">
    <source>
        <dbReference type="ARBA" id="ARBA00022670"/>
    </source>
</evidence>
<dbReference type="GO" id="GO:0046872">
    <property type="term" value="F:metal ion binding"/>
    <property type="evidence" value="ECO:0007669"/>
    <property type="project" value="UniProtKB-UniRule"/>
</dbReference>
<feature type="binding site" evidence="8">
    <location>
        <position position="309"/>
    </location>
    <ligand>
        <name>Zn(2+)</name>
        <dbReference type="ChEBI" id="CHEBI:29105"/>
        <label>2</label>
    </ligand>
</feature>
<dbReference type="PANTHER" id="PTHR32481:SF7">
    <property type="entry name" value="AMINOPEPTIDASE YHFE-RELATED"/>
    <property type="match status" value="1"/>
</dbReference>
<name>A0A7C3J6V0_UNCW3</name>
<dbReference type="GO" id="GO:0004177">
    <property type="term" value="F:aminopeptidase activity"/>
    <property type="evidence" value="ECO:0007669"/>
    <property type="project" value="UniProtKB-UniRule"/>
</dbReference>
<protein>
    <submittedName>
        <fullName evidence="9">M42 family peptidase</fullName>
    </submittedName>
</protein>
<evidence type="ECO:0000256" key="1">
    <source>
        <dbReference type="ARBA" id="ARBA00006272"/>
    </source>
</evidence>
<dbReference type="SUPFAM" id="SSF53187">
    <property type="entry name" value="Zn-dependent exopeptidases"/>
    <property type="match status" value="1"/>
</dbReference>
<evidence type="ECO:0000313" key="9">
    <source>
        <dbReference type="EMBL" id="HFK24248.1"/>
    </source>
</evidence>
<evidence type="ECO:0000256" key="8">
    <source>
        <dbReference type="PIRSR" id="PIRSR001123-2"/>
    </source>
</evidence>
<accession>A0A7C3J6V0</accession>
<dbReference type="EMBL" id="DSTT01000005">
    <property type="protein sequence ID" value="HFK24248.1"/>
    <property type="molecule type" value="Genomic_DNA"/>
</dbReference>
<dbReference type="InterPro" id="IPR051464">
    <property type="entry name" value="Peptidase_M42_aminopept"/>
</dbReference>
<evidence type="ECO:0000256" key="7">
    <source>
        <dbReference type="PIRSR" id="PIRSR001123-1"/>
    </source>
</evidence>
<feature type="binding site" evidence="8">
    <location>
        <position position="209"/>
    </location>
    <ligand>
        <name>Zn(2+)</name>
        <dbReference type="ChEBI" id="CHEBI:29105"/>
        <label>2</label>
    </ligand>
</feature>
<dbReference type="Gene3D" id="2.40.30.40">
    <property type="entry name" value="Peptidase M42, domain 2"/>
    <property type="match status" value="1"/>
</dbReference>
<evidence type="ECO:0000256" key="5">
    <source>
        <dbReference type="ARBA" id="ARBA00022801"/>
    </source>
</evidence>
<dbReference type="CDD" id="cd05657">
    <property type="entry name" value="M42_glucanase_like"/>
    <property type="match status" value="1"/>
</dbReference>
<feature type="binding site" evidence="8">
    <location>
        <position position="229"/>
    </location>
    <ligand>
        <name>Zn(2+)</name>
        <dbReference type="ChEBI" id="CHEBI:29105"/>
        <label>1</label>
    </ligand>
</feature>
<comment type="similarity">
    <text evidence="1 6">Belongs to the peptidase M42 family.</text>
</comment>
<comment type="caution">
    <text evidence="9">The sequence shown here is derived from an EMBL/GenBank/DDBJ whole genome shotgun (WGS) entry which is preliminary data.</text>
</comment>
<keyword evidence="2" id="KW-0031">Aminopeptidase</keyword>
<dbReference type="PANTHER" id="PTHR32481">
    <property type="entry name" value="AMINOPEPTIDASE"/>
    <property type="match status" value="1"/>
</dbReference>
<dbReference type="GO" id="GO:0006508">
    <property type="term" value="P:proteolysis"/>
    <property type="evidence" value="ECO:0007669"/>
    <property type="project" value="UniProtKB-KW"/>
</dbReference>
<dbReference type="InterPro" id="IPR008007">
    <property type="entry name" value="Peptidase_M42"/>
</dbReference>
<keyword evidence="3" id="KW-0645">Protease</keyword>
<dbReference type="InterPro" id="IPR023367">
    <property type="entry name" value="Peptidase_M42_dom2"/>
</dbReference>
<evidence type="ECO:0000256" key="6">
    <source>
        <dbReference type="PIRNR" id="PIRNR001123"/>
    </source>
</evidence>
<dbReference type="SUPFAM" id="SSF101821">
    <property type="entry name" value="Aminopeptidase/glucanase lid domain"/>
    <property type="match status" value="1"/>
</dbReference>
<reference evidence="9" key="1">
    <citation type="journal article" date="2020" name="mSystems">
        <title>Genome- and Community-Level Interaction Insights into Carbon Utilization and Element Cycling Functions of Hydrothermarchaeota in Hydrothermal Sediment.</title>
        <authorList>
            <person name="Zhou Z."/>
            <person name="Liu Y."/>
            <person name="Xu W."/>
            <person name="Pan J."/>
            <person name="Luo Z.H."/>
            <person name="Li M."/>
        </authorList>
    </citation>
    <scope>NUCLEOTIDE SEQUENCE [LARGE SCALE GENOMIC DNA]</scope>
    <source>
        <strain evidence="9">SpSt-464</strain>
    </source>
</reference>
<evidence type="ECO:0000256" key="4">
    <source>
        <dbReference type="ARBA" id="ARBA00022723"/>
    </source>
</evidence>